<evidence type="ECO:0000313" key="11">
    <source>
        <dbReference type="EMBL" id="JAG09088.1"/>
    </source>
</evidence>
<keyword evidence="4 6" id="KW-0863">Zinc-finger</keyword>
<evidence type="ECO:0000256" key="2">
    <source>
        <dbReference type="ARBA" id="ARBA00022490"/>
    </source>
</evidence>
<dbReference type="EMBL" id="GBHO01025177">
    <property type="protein sequence ID" value="JAG18427.1"/>
    <property type="molecule type" value="Transcribed_RNA"/>
</dbReference>
<evidence type="ECO:0000313" key="15">
    <source>
        <dbReference type="EMBL" id="JAG14682.1"/>
    </source>
</evidence>
<dbReference type="EMBL" id="GBHO01034514">
    <property type="protein sequence ID" value="JAG09090.1"/>
    <property type="molecule type" value="Transcribed_RNA"/>
</dbReference>
<dbReference type="Pfam" id="PF21355">
    <property type="entry name" value="TRAF-mep_MATH"/>
    <property type="match status" value="1"/>
</dbReference>
<reference evidence="21" key="3">
    <citation type="journal article" date="2016" name="Gigascience">
        <title>De novo construction of an expanded transcriptome assembly for the western tarnished plant bug, Lygus hesperus.</title>
        <authorList>
            <person name="Tassone E.E."/>
            <person name="Geib S.M."/>
            <person name="Hall B."/>
            <person name="Fabrick J.A."/>
            <person name="Brent C.S."/>
            <person name="Hull J.J."/>
        </authorList>
    </citation>
    <scope>NUCLEOTIDE SEQUENCE</scope>
</reference>
<evidence type="ECO:0000313" key="13">
    <source>
        <dbReference type="EMBL" id="JAG09090.1"/>
    </source>
</evidence>
<evidence type="ECO:0000313" key="19">
    <source>
        <dbReference type="EMBL" id="JAG23650.1"/>
    </source>
</evidence>
<feature type="domain" description="RING-type" evidence="8">
    <location>
        <begin position="36"/>
        <end position="74"/>
    </location>
</feature>
<dbReference type="EMBL" id="GBHO01043398">
    <property type="protein sequence ID" value="JAG00206.1"/>
    <property type="molecule type" value="Transcribed_RNA"/>
</dbReference>
<dbReference type="EMBL" id="GDHC01016793">
    <property type="protein sequence ID" value="JAQ01836.1"/>
    <property type="molecule type" value="Transcribed_RNA"/>
</dbReference>
<dbReference type="EMBL" id="GBHO01034516">
    <property type="protein sequence ID" value="JAG09088.1"/>
    <property type="molecule type" value="Transcribed_RNA"/>
</dbReference>
<dbReference type="InterPro" id="IPR001841">
    <property type="entry name" value="Znf_RING"/>
</dbReference>
<evidence type="ECO:0000256" key="5">
    <source>
        <dbReference type="ARBA" id="ARBA00022833"/>
    </source>
</evidence>
<dbReference type="PANTHER" id="PTHR10131">
    <property type="entry name" value="TNF RECEPTOR ASSOCIATED FACTOR"/>
    <property type="match status" value="1"/>
</dbReference>
<feature type="region of interest" description="Disordered" evidence="7">
    <location>
        <begin position="1"/>
        <end position="26"/>
    </location>
</feature>
<dbReference type="InterPro" id="IPR002083">
    <property type="entry name" value="MATH/TRAF_dom"/>
</dbReference>
<gene>
    <name evidence="13" type="primary">traf6_8</name>
    <name evidence="16" type="synonym">traf6_0</name>
    <name evidence="17" type="synonym">traf6_1</name>
    <name evidence="20" type="synonym">traf6_10</name>
    <name evidence="19" type="synonym">traf6_2</name>
    <name evidence="11" type="synonym">traf6_3</name>
    <name evidence="12" type="synonym">traf6_4</name>
    <name evidence="18" type="synonym">traf6_5</name>
    <name evidence="10" type="synonym">traf6_6</name>
    <name evidence="14" type="synonym">traf6_7</name>
    <name evidence="15" type="synonym">traf6_9</name>
    <name evidence="17" type="ORF">CM83_80268</name>
    <name evidence="10" type="ORF">CM83_80269</name>
    <name evidence="18" type="ORF">CM83_80270</name>
    <name evidence="12" type="ORF">CM83_80271</name>
    <name evidence="13" type="ORF">CM83_80272</name>
    <name evidence="14" type="ORF">CM83_80273</name>
    <name evidence="16" type="ORF">CM83_80274</name>
    <name evidence="11" type="ORF">CM83_80275</name>
    <name evidence="19" type="ORF">CM83_80276</name>
    <name evidence="15" type="ORF">CM83_80277</name>
    <name evidence="20" type="ORF">CM83_80278</name>
    <name evidence="24" type="ORF">g.86918</name>
    <name evidence="21" type="ORF">g.86919</name>
    <name evidence="23" type="ORF">g.86920</name>
    <name evidence="22" type="ORF">g.86921</name>
</gene>
<dbReference type="EMBL" id="GBHO01034513">
    <property type="protein sequence ID" value="JAG09091.1"/>
    <property type="molecule type" value="Transcribed_RNA"/>
</dbReference>
<dbReference type="Gene3D" id="2.60.210.10">
    <property type="entry name" value="Apoptosis, Tumor Necrosis Factor Receptor Associated Protein 2, Chain A"/>
    <property type="match status" value="1"/>
</dbReference>
<evidence type="ECO:0000256" key="6">
    <source>
        <dbReference type="PROSITE-ProRule" id="PRU00175"/>
    </source>
</evidence>
<accession>A0A0A9WW92</accession>
<keyword evidence="2" id="KW-0963">Cytoplasm</keyword>
<dbReference type="GO" id="GO:0043122">
    <property type="term" value="P:regulation of canonical NF-kappaB signal transduction"/>
    <property type="evidence" value="ECO:0007669"/>
    <property type="project" value="TreeGrafter"/>
</dbReference>
<dbReference type="EMBL" id="GBHO01034515">
    <property type="protein sequence ID" value="JAG09089.1"/>
    <property type="molecule type" value="Transcribed_RNA"/>
</dbReference>
<dbReference type="EMBL" id="GDHC01001649">
    <property type="protein sequence ID" value="JAQ16980.1"/>
    <property type="molecule type" value="Transcribed_RNA"/>
</dbReference>
<evidence type="ECO:0000256" key="1">
    <source>
        <dbReference type="ARBA" id="ARBA00004496"/>
    </source>
</evidence>
<keyword evidence="5" id="KW-0862">Zinc</keyword>
<dbReference type="EMBL" id="GBHO01028922">
    <property type="protein sequence ID" value="JAG14682.1"/>
    <property type="molecule type" value="Transcribed_RNA"/>
</dbReference>
<evidence type="ECO:0000313" key="23">
    <source>
        <dbReference type="EMBL" id="JAQ16980.1"/>
    </source>
</evidence>
<dbReference type="EMBL" id="GBHO01025204">
    <property type="protein sequence ID" value="JAG18400.1"/>
    <property type="molecule type" value="Transcribed_RNA"/>
</dbReference>
<keyword evidence="13" id="KW-0675">Receptor</keyword>
<evidence type="ECO:0000256" key="4">
    <source>
        <dbReference type="ARBA" id="ARBA00022771"/>
    </source>
</evidence>
<keyword evidence="3" id="KW-0479">Metal-binding</keyword>
<dbReference type="Gene3D" id="3.30.40.10">
    <property type="entry name" value="Zinc/RING finger domain, C3HC4 (zinc finger)"/>
    <property type="match status" value="1"/>
</dbReference>
<dbReference type="GO" id="GO:0061630">
    <property type="term" value="F:ubiquitin protein ligase activity"/>
    <property type="evidence" value="ECO:0007669"/>
    <property type="project" value="TreeGrafter"/>
</dbReference>
<dbReference type="EMBL" id="GDHC01001727">
    <property type="protein sequence ID" value="JAQ16902.1"/>
    <property type="molecule type" value="Transcribed_RNA"/>
</dbReference>
<dbReference type="PROSITE" id="PS50144">
    <property type="entry name" value="MATH"/>
    <property type="match status" value="1"/>
</dbReference>
<feature type="domain" description="MATH" evidence="9">
    <location>
        <begin position="259"/>
        <end position="409"/>
    </location>
</feature>
<evidence type="ECO:0000259" key="9">
    <source>
        <dbReference type="PROSITE" id="PS50144"/>
    </source>
</evidence>
<evidence type="ECO:0000313" key="10">
    <source>
        <dbReference type="EMBL" id="JAG00206.1"/>
    </source>
</evidence>
<dbReference type="InterPro" id="IPR008974">
    <property type="entry name" value="TRAF-like"/>
</dbReference>
<dbReference type="InterPro" id="IPR017907">
    <property type="entry name" value="Znf_RING_CS"/>
</dbReference>
<dbReference type="SMART" id="SM00184">
    <property type="entry name" value="RING"/>
    <property type="match status" value="1"/>
</dbReference>
<dbReference type="GO" id="GO:0031663">
    <property type="term" value="P:lipopolysaccharide-mediated signaling pathway"/>
    <property type="evidence" value="ECO:0007669"/>
    <property type="project" value="TreeGrafter"/>
</dbReference>
<evidence type="ECO:0000313" key="14">
    <source>
        <dbReference type="EMBL" id="JAG09091.1"/>
    </source>
</evidence>
<dbReference type="PROSITE" id="PS00518">
    <property type="entry name" value="ZF_RING_1"/>
    <property type="match status" value="1"/>
</dbReference>
<organism evidence="13">
    <name type="scientific">Lygus hesperus</name>
    <name type="common">Western plant bug</name>
    <dbReference type="NCBI Taxonomy" id="30085"/>
    <lineage>
        <taxon>Eukaryota</taxon>
        <taxon>Metazoa</taxon>
        <taxon>Ecdysozoa</taxon>
        <taxon>Arthropoda</taxon>
        <taxon>Hexapoda</taxon>
        <taxon>Insecta</taxon>
        <taxon>Pterygota</taxon>
        <taxon>Neoptera</taxon>
        <taxon>Paraneoptera</taxon>
        <taxon>Hemiptera</taxon>
        <taxon>Heteroptera</taxon>
        <taxon>Panheteroptera</taxon>
        <taxon>Cimicomorpha</taxon>
        <taxon>Miridae</taxon>
        <taxon>Mirini</taxon>
        <taxon>Lygus</taxon>
    </lineage>
</organism>
<dbReference type="SUPFAM" id="SSF57850">
    <property type="entry name" value="RING/U-box"/>
    <property type="match status" value="1"/>
</dbReference>
<evidence type="ECO:0000313" key="24">
    <source>
        <dbReference type="EMBL" id="JAQ17429.1"/>
    </source>
</evidence>
<evidence type="ECO:0000313" key="12">
    <source>
        <dbReference type="EMBL" id="JAG09089.1"/>
    </source>
</evidence>
<dbReference type="EMBL" id="GBHO01001773">
    <property type="protein sequence ID" value="JAG41831.1"/>
    <property type="molecule type" value="Transcribed_RNA"/>
</dbReference>
<dbReference type="GO" id="GO:0005737">
    <property type="term" value="C:cytoplasm"/>
    <property type="evidence" value="ECO:0007669"/>
    <property type="project" value="UniProtKB-SubCell"/>
</dbReference>
<dbReference type="PROSITE" id="PS50089">
    <property type="entry name" value="ZF_RING_2"/>
    <property type="match status" value="1"/>
</dbReference>
<evidence type="ECO:0000313" key="16">
    <source>
        <dbReference type="EMBL" id="JAG18400.1"/>
    </source>
</evidence>
<proteinExistence type="predicted"/>
<dbReference type="InterPro" id="IPR049342">
    <property type="entry name" value="TRAF1-6_MATH_dom"/>
</dbReference>
<comment type="subcellular location">
    <subcellularLocation>
        <location evidence="1">Cytoplasm</location>
    </subcellularLocation>
</comment>
<evidence type="ECO:0000256" key="3">
    <source>
        <dbReference type="ARBA" id="ARBA00022723"/>
    </source>
</evidence>
<sequence length="412" mass="47264">MATAERMTPISGRRLPFQRTESNGSSNMELEPRFECPICLKCLEKPVQTSCGHRFCAECIQQWLQKNKGCCPIDGRALDPGKDVFLDTALGREIDQQSVVCSYPNCRSVMPLLSYDKHVVEVHEQFEKHEVFLVCPFKNIGCLYQFKNPNQLNTHVEKLTHHHLQLLANSFEALSMKVPGSSIQKEIEAMSWDPPQKDGAPTTEASMQSLIKSLYERVVMLEQRNTEQDLQLRRMSEKLNQIMQSKSQFEAELGLRVCNGEYTWVVANLENKIRRILMAGARADEMSSIIMYSDGFYTSFNGYRFCAKILVNPSQRHLSLHIHLMIGDKDDFLEWPFKGKIAFTLIHPTDALLSVREVMCSRPDVEAFKRPTDIMNKRGFGYPQFMSLADLVTKKYFNQDGSLNIRIQVDVF</sequence>
<evidence type="ECO:0000313" key="21">
    <source>
        <dbReference type="EMBL" id="JAQ01836.1"/>
    </source>
</evidence>
<dbReference type="AlphaFoldDB" id="A0A0A9WW92"/>
<dbReference type="PANTHER" id="PTHR10131:SF152">
    <property type="entry name" value="TNF RECEPTOR-ASSOCIATED FACTOR 6"/>
    <property type="match status" value="1"/>
</dbReference>
<dbReference type="EMBL" id="GBHO01019954">
    <property type="protein sequence ID" value="JAG23650.1"/>
    <property type="molecule type" value="Transcribed_RNA"/>
</dbReference>
<dbReference type="Pfam" id="PF13923">
    <property type="entry name" value="zf-C3HC4_2"/>
    <property type="match status" value="1"/>
</dbReference>
<dbReference type="SUPFAM" id="SSF49599">
    <property type="entry name" value="TRAF domain-like"/>
    <property type="match status" value="1"/>
</dbReference>
<reference evidence="13" key="2">
    <citation type="submission" date="2014-07" db="EMBL/GenBank/DDBJ databases">
        <authorList>
            <person name="Hull J."/>
        </authorList>
    </citation>
    <scope>NUCLEOTIDE SEQUENCE</scope>
</reference>
<dbReference type="EMBL" id="GDHC01001200">
    <property type="protein sequence ID" value="JAQ17429.1"/>
    <property type="molecule type" value="Transcribed_RNA"/>
</dbReference>
<evidence type="ECO:0000256" key="7">
    <source>
        <dbReference type="SAM" id="MobiDB-lite"/>
    </source>
</evidence>
<dbReference type="EMBL" id="GBHO01025181">
    <property type="protein sequence ID" value="JAG18423.1"/>
    <property type="molecule type" value="Transcribed_RNA"/>
</dbReference>
<protein>
    <submittedName>
        <fullName evidence="13">TNF receptor-associated factor 6</fullName>
    </submittedName>
</protein>
<evidence type="ECO:0000313" key="20">
    <source>
        <dbReference type="EMBL" id="JAG41831.1"/>
    </source>
</evidence>
<evidence type="ECO:0000259" key="8">
    <source>
        <dbReference type="PROSITE" id="PS50089"/>
    </source>
</evidence>
<dbReference type="GO" id="GO:0045087">
    <property type="term" value="P:innate immune response"/>
    <property type="evidence" value="ECO:0007669"/>
    <property type="project" value="TreeGrafter"/>
</dbReference>
<dbReference type="GO" id="GO:0008270">
    <property type="term" value="F:zinc ion binding"/>
    <property type="evidence" value="ECO:0007669"/>
    <property type="project" value="UniProtKB-KW"/>
</dbReference>
<evidence type="ECO:0000313" key="22">
    <source>
        <dbReference type="EMBL" id="JAQ16902.1"/>
    </source>
</evidence>
<name>A0A0A9WW92_LYGHE</name>
<evidence type="ECO:0000313" key="18">
    <source>
        <dbReference type="EMBL" id="JAG18427.1"/>
    </source>
</evidence>
<reference evidence="13" key="1">
    <citation type="journal article" date="2014" name="PLoS ONE">
        <title>Transcriptome-Based Identification of ABC Transporters in the Western Tarnished Plant Bug Lygus hesperus.</title>
        <authorList>
            <person name="Hull J.J."/>
            <person name="Chaney K."/>
            <person name="Geib S.M."/>
            <person name="Fabrick J.A."/>
            <person name="Brent C.S."/>
            <person name="Walsh D."/>
            <person name="Lavine L.C."/>
        </authorList>
    </citation>
    <scope>NUCLEOTIDE SEQUENCE</scope>
</reference>
<evidence type="ECO:0000313" key="17">
    <source>
        <dbReference type="EMBL" id="JAG18423.1"/>
    </source>
</evidence>
<dbReference type="InterPro" id="IPR013083">
    <property type="entry name" value="Znf_RING/FYVE/PHD"/>
</dbReference>